<evidence type="ECO:0000256" key="1">
    <source>
        <dbReference type="SAM" id="MobiDB-lite"/>
    </source>
</evidence>
<dbReference type="EMBL" id="JAEVHI010000001">
    <property type="protein sequence ID" value="KAG5305047.1"/>
    <property type="molecule type" value="Genomic_DNA"/>
</dbReference>
<accession>A0A8H7Z6U0</accession>
<dbReference type="OrthoDB" id="4181662at2759"/>
<organism evidence="2 3">
    <name type="scientific">Ajellomyces capsulatus</name>
    <name type="common">Darling's disease fungus</name>
    <name type="synonym">Histoplasma capsulatum</name>
    <dbReference type="NCBI Taxonomy" id="5037"/>
    <lineage>
        <taxon>Eukaryota</taxon>
        <taxon>Fungi</taxon>
        <taxon>Dikarya</taxon>
        <taxon>Ascomycota</taxon>
        <taxon>Pezizomycotina</taxon>
        <taxon>Eurotiomycetes</taxon>
        <taxon>Eurotiomycetidae</taxon>
        <taxon>Onygenales</taxon>
        <taxon>Ajellomycetaceae</taxon>
        <taxon>Histoplasma</taxon>
    </lineage>
</organism>
<comment type="caution">
    <text evidence="2">The sequence shown here is derived from an EMBL/GenBank/DDBJ whole genome shotgun (WGS) entry which is preliminary data.</text>
</comment>
<reference evidence="2 3" key="1">
    <citation type="submission" date="2021-01" db="EMBL/GenBank/DDBJ databases">
        <title>Chromosome-level genome assembly of a human fungal pathogen reveals clustering of transcriptionally co-regulated genes.</title>
        <authorList>
            <person name="Voorhies M."/>
            <person name="Cohen S."/>
            <person name="Shea T.P."/>
            <person name="Petrus S."/>
            <person name="Munoz J.F."/>
            <person name="Poplawski S."/>
            <person name="Goldman W.E."/>
            <person name="Michael T."/>
            <person name="Cuomo C.A."/>
            <person name="Sil A."/>
            <person name="Beyhan S."/>
        </authorList>
    </citation>
    <scope>NUCLEOTIDE SEQUENCE [LARGE SCALE GENOMIC DNA]</scope>
    <source>
        <strain evidence="2 3">G184AR</strain>
    </source>
</reference>
<evidence type="ECO:0000313" key="3">
    <source>
        <dbReference type="Proteomes" id="UP000670092"/>
    </source>
</evidence>
<dbReference type="AlphaFoldDB" id="A0A8H7Z6U0"/>
<dbReference type="VEuPathDB" id="FungiDB:I7I52_03582"/>
<proteinExistence type="predicted"/>
<gene>
    <name evidence="2" type="ORF">I7I52_03582</name>
</gene>
<protein>
    <submittedName>
        <fullName evidence="2">Uncharacterized protein</fullName>
    </submittedName>
</protein>
<name>A0A8H7Z6U0_AJECA</name>
<dbReference type="Proteomes" id="UP000670092">
    <property type="component" value="Unassembled WGS sequence"/>
</dbReference>
<feature type="region of interest" description="Disordered" evidence="1">
    <location>
        <begin position="70"/>
        <end position="106"/>
    </location>
</feature>
<evidence type="ECO:0000313" key="2">
    <source>
        <dbReference type="EMBL" id="KAG5305047.1"/>
    </source>
</evidence>
<dbReference type="PROSITE" id="PS51257">
    <property type="entry name" value="PROKAR_LIPOPROTEIN"/>
    <property type="match status" value="1"/>
</dbReference>
<sequence>MPAAHERTGYQQSENGMLQSGMYACPSVYLVYPPDRTGRRPNQHTLLQYTSLTDRRYHENLRLIQQQQYSNAQFSRDTQHTGRTDGGYPSIIDDTSGQKSRHAELHSKDQITKVSQVEKLNDKTSKTKGSTVKADSPNEKLTLLWICCQNCYLPGPYSSLYPQCLGCNTSRCSRCIEMLAQESPILE</sequence>